<feature type="domain" description="DUF7677" evidence="1">
    <location>
        <begin position="24"/>
        <end position="119"/>
    </location>
</feature>
<organism evidence="2 3">
    <name type="scientific">Komagataella phaffii (strain ATCC 76273 / CBS 7435 / CECT 11047 / NRRL Y-11430 / Wegner 21-1)</name>
    <name type="common">Yeast</name>
    <name type="synonym">Pichia pastoris</name>
    <dbReference type="NCBI Taxonomy" id="981350"/>
    <lineage>
        <taxon>Eukaryota</taxon>
        <taxon>Fungi</taxon>
        <taxon>Dikarya</taxon>
        <taxon>Ascomycota</taxon>
        <taxon>Saccharomycotina</taxon>
        <taxon>Pichiomycetes</taxon>
        <taxon>Pichiales</taxon>
        <taxon>Pichiaceae</taxon>
        <taxon>Komagataella</taxon>
    </lineage>
</organism>
<name>F2QXD0_KOMPC</name>
<evidence type="ECO:0000313" key="2">
    <source>
        <dbReference type="EMBL" id="CCA40058.1"/>
    </source>
</evidence>
<dbReference type="InterPro" id="IPR056094">
    <property type="entry name" value="DUF7677"/>
</dbReference>
<dbReference type="HOGENOM" id="CLU_174618_0_0_1"/>
<keyword evidence="3" id="KW-1185">Reference proteome</keyword>
<evidence type="ECO:0000313" key="3">
    <source>
        <dbReference type="Proteomes" id="UP000006853"/>
    </source>
</evidence>
<protein>
    <recommendedName>
        <fullName evidence="1">DUF7677 domain-containing protein</fullName>
    </recommendedName>
</protein>
<dbReference type="Pfam" id="PF24725">
    <property type="entry name" value="DUF7677"/>
    <property type="match status" value="1"/>
</dbReference>
<dbReference type="AlphaFoldDB" id="F2QXD0"/>
<reference evidence="2 3" key="1">
    <citation type="journal article" date="2011" name="J. Biotechnol.">
        <title>High-quality genome sequence of Pichia pastoris CBS7435.</title>
        <authorList>
            <person name="Kuberl A."/>
            <person name="Schneider J."/>
            <person name="Thallinger G.G."/>
            <person name="Anderl I."/>
            <person name="Wibberg D."/>
            <person name="Hajek T."/>
            <person name="Jaenicke S."/>
            <person name="Brinkrolf K."/>
            <person name="Goesmann A."/>
            <person name="Szczepanowski R."/>
            <person name="Puhler A."/>
            <person name="Schwab H."/>
            <person name="Glieder A."/>
            <person name="Pichler H."/>
        </authorList>
    </citation>
    <scope>NUCLEOTIDE SEQUENCE [LARGE SCALE GENOMIC DNA]</scope>
    <source>
        <strain evidence="3">ATCC 76273 / CBS 7435 / CECT 11047 / NRRL Y-11430 / Wegner 21-1</strain>
    </source>
</reference>
<proteinExistence type="predicted"/>
<gene>
    <name evidence="2" type="ordered locus">PP7435_Chr3-1115</name>
</gene>
<dbReference type="Proteomes" id="UP000006853">
    <property type="component" value="Chromosome 3"/>
</dbReference>
<sequence>MREKYHCLSSKGGFYDEPGPAEMKLSSSVSGAVRTFTYFMASGSHYMLKDVEYISLYGDEPSAIEQAYAIFINVLEMDENGNVTNMSHAEKRATDYIRSYCDPSFTVQPPYEDWEVALY</sequence>
<accession>F2QXD0</accession>
<dbReference type="EMBL" id="FR839630">
    <property type="protein sequence ID" value="CCA40058.1"/>
    <property type="molecule type" value="Genomic_DNA"/>
</dbReference>
<reference key="2">
    <citation type="submission" date="2011-04" db="EMBL/GenBank/DDBJ databases">
        <title>High-quality genome sequence of Pichia pastoris CBS 7435.</title>
        <authorList>
            <person name="Kueberl A."/>
            <person name="Schneider J."/>
            <person name="Thallinger G.G."/>
            <person name="Anderl I."/>
            <person name="Wibberg D."/>
            <person name="Hajek T."/>
            <person name="Jaenicke S."/>
            <person name="Brinkrolf K."/>
            <person name="Goesmann A."/>
            <person name="Szczepanowski R."/>
            <person name="Puehler A."/>
            <person name="Schwab H."/>
            <person name="Glieder A."/>
            <person name="Pichler H."/>
        </authorList>
    </citation>
    <scope>NUCLEOTIDE SEQUENCE</scope>
    <source>
        <strain>CBS 7435</strain>
    </source>
</reference>
<evidence type="ECO:0000259" key="1">
    <source>
        <dbReference type="Pfam" id="PF24725"/>
    </source>
</evidence>
<reference evidence="2 3" key="3">
    <citation type="journal article" date="2016" name="FEMS Yeast Res.">
        <title>Curation of the genome annotation of Pichia pastoris (Komagataella phaffii) CBS7435 from gene level to protein function.</title>
        <authorList>
            <person name="Valli M."/>
            <person name="Tatto N.E."/>
            <person name="Peymann A."/>
            <person name="Gruber C."/>
            <person name="Landes N."/>
            <person name="Ekker H."/>
            <person name="Thallinger G.G."/>
            <person name="Mattanovich D."/>
            <person name="Gasser B."/>
            <person name="Graf A.B."/>
        </authorList>
    </citation>
    <scope>GENOME REANNOTATION</scope>
    <source>
        <strain evidence="2 3">ATCC 76273 / CBS 7435 / CECT 11047 / NRRL Y-11430 / Wegner 21-1</strain>
    </source>
</reference>